<dbReference type="PANTHER" id="PTHR42685">
    <property type="entry name" value="GERANYLGERANYL DIPHOSPHATE REDUCTASE"/>
    <property type="match status" value="1"/>
</dbReference>
<reference evidence="5 6" key="1">
    <citation type="submission" date="2019-12" db="EMBL/GenBank/DDBJ databases">
        <title>Halomonas rutogse sp. nov. isolated from two lakes on Tibetan Plateau.</title>
        <authorList>
            <person name="Gao P."/>
        </authorList>
    </citation>
    <scope>NUCLEOTIDE SEQUENCE [LARGE SCALE GENOMIC DNA]</scope>
    <source>
        <strain evidence="5 6">ZH2S</strain>
    </source>
</reference>
<dbReference type="PRINTS" id="PR00420">
    <property type="entry name" value="RNGMNOXGNASE"/>
</dbReference>
<sequence length="392" mass="42253">MRLHSLSQKWDVIVVGAGVAGSVMAYRLARRGFSVLLVEKSVWPRHKACGGCLNAATLHALNEAGLEDVASTAPIYSRLRLASGKRQAVLGLPVGRAVSRRTLDARLVERAIDAGACFLPTTHASLTNTQGADTPAFSRECRPVVLDNATDRVTLGARLVIGADGLGSRLLRGDSVKVRHVDKTSRIGLGTTLAEAPAFYYPDTIHMACGRHGYVGLVRVEGGQLNIGAALDPAWVKQCGGPTFAVVHLLQASGFALFDSLYEANWQGTPRMKRSHPCLGGERLLLVGDAAGYVEPFTGEGMGWALAGAAAIEPLALDAIQQWQPGLVRQWTARHARIIGKRQRTCWRVSALLRHPRLMATLLPLVNAVPTLAAPLTIGLNRRYRFSSKERE</sequence>
<organism evidence="5 6">
    <name type="scientific">Vreelandella zhuhanensis</name>
    <dbReference type="NCBI Taxonomy" id="2684210"/>
    <lineage>
        <taxon>Bacteria</taxon>
        <taxon>Pseudomonadati</taxon>
        <taxon>Pseudomonadota</taxon>
        <taxon>Gammaproteobacteria</taxon>
        <taxon>Oceanospirillales</taxon>
        <taxon>Halomonadaceae</taxon>
        <taxon>Vreelandella</taxon>
    </lineage>
</organism>
<dbReference type="AlphaFoldDB" id="A0A7X3KRT4"/>
<keyword evidence="3" id="KW-0472">Membrane</keyword>
<feature type="transmembrane region" description="Helical" evidence="3">
    <location>
        <begin position="358"/>
        <end position="381"/>
    </location>
</feature>
<dbReference type="InterPro" id="IPR002938">
    <property type="entry name" value="FAD-bd"/>
</dbReference>
<keyword evidence="6" id="KW-1185">Reference proteome</keyword>
<dbReference type="SUPFAM" id="SSF51905">
    <property type="entry name" value="FAD/NAD(P)-binding domain"/>
    <property type="match status" value="1"/>
</dbReference>
<dbReference type="RefSeq" id="WP_160419048.1">
    <property type="nucleotide sequence ID" value="NZ_WTKP01000007.1"/>
</dbReference>
<comment type="similarity">
    <text evidence="1">Belongs to the CbrA family.</text>
</comment>
<dbReference type="PANTHER" id="PTHR42685:SF22">
    <property type="entry name" value="CONDITIONED MEDIUM FACTOR RECEPTOR 1"/>
    <property type="match status" value="1"/>
</dbReference>
<name>A0A7X3KRT4_9GAMM</name>
<dbReference type="EMBL" id="WTKP01000007">
    <property type="protein sequence ID" value="MWJ28681.1"/>
    <property type="molecule type" value="Genomic_DNA"/>
</dbReference>
<evidence type="ECO:0000256" key="2">
    <source>
        <dbReference type="ARBA" id="ARBA00040363"/>
    </source>
</evidence>
<dbReference type="Gene3D" id="3.50.50.60">
    <property type="entry name" value="FAD/NAD(P)-binding domain"/>
    <property type="match status" value="1"/>
</dbReference>
<gene>
    <name evidence="5" type="ORF">GPM19_10795</name>
</gene>
<accession>A0A7X3KRT4</accession>
<feature type="domain" description="FAD-binding" evidence="4">
    <location>
        <begin position="10"/>
        <end position="199"/>
    </location>
</feature>
<comment type="caution">
    <text evidence="5">The sequence shown here is derived from an EMBL/GenBank/DDBJ whole genome shotgun (WGS) entry which is preliminary data.</text>
</comment>
<evidence type="ECO:0000313" key="5">
    <source>
        <dbReference type="EMBL" id="MWJ28681.1"/>
    </source>
</evidence>
<dbReference type="Proteomes" id="UP000437638">
    <property type="component" value="Unassembled WGS sequence"/>
</dbReference>
<keyword evidence="3" id="KW-1133">Transmembrane helix</keyword>
<proteinExistence type="inferred from homology"/>
<keyword evidence="3" id="KW-0812">Transmembrane</keyword>
<evidence type="ECO:0000256" key="1">
    <source>
        <dbReference type="ARBA" id="ARBA00038079"/>
    </source>
</evidence>
<dbReference type="Pfam" id="PF01494">
    <property type="entry name" value="FAD_binding_3"/>
    <property type="match status" value="1"/>
</dbReference>
<dbReference type="GO" id="GO:0071949">
    <property type="term" value="F:FAD binding"/>
    <property type="evidence" value="ECO:0007669"/>
    <property type="project" value="InterPro"/>
</dbReference>
<feature type="transmembrane region" description="Helical" evidence="3">
    <location>
        <begin position="12"/>
        <end position="29"/>
    </location>
</feature>
<protein>
    <recommendedName>
        <fullName evidence="2">Protein CbrA</fullName>
    </recommendedName>
</protein>
<dbReference type="InterPro" id="IPR050407">
    <property type="entry name" value="Geranylgeranyl_reductase"/>
</dbReference>
<evidence type="ECO:0000256" key="3">
    <source>
        <dbReference type="SAM" id="Phobius"/>
    </source>
</evidence>
<dbReference type="InterPro" id="IPR036188">
    <property type="entry name" value="FAD/NAD-bd_sf"/>
</dbReference>
<evidence type="ECO:0000259" key="4">
    <source>
        <dbReference type="Pfam" id="PF01494"/>
    </source>
</evidence>
<evidence type="ECO:0000313" key="6">
    <source>
        <dbReference type="Proteomes" id="UP000437638"/>
    </source>
</evidence>